<proteinExistence type="predicted"/>
<protein>
    <submittedName>
        <fullName evidence="2">Uncharacterized protein</fullName>
    </submittedName>
</protein>
<dbReference type="Proteomes" id="UP000316621">
    <property type="component" value="Chromosome 4"/>
</dbReference>
<evidence type="ECO:0000313" key="2">
    <source>
        <dbReference type="EMBL" id="RZC57286.1"/>
    </source>
</evidence>
<dbReference type="STRING" id="3469.A0A4Y7J9W4"/>
<dbReference type="Gramene" id="RZC57286">
    <property type="protein sequence ID" value="RZC57286"/>
    <property type="gene ID" value="C5167_004588"/>
</dbReference>
<feature type="region of interest" description="Disordered" evidence="1">
    <location>
        <begin position="1"/>
        <end position="31"/>
    </location>
</feature>
<sequence length="112" mass="12599">MMLDTAEAAEGVVETREEYVEEHPTERMLNKPYLEMPDTSSSAEVQNVEVAGEDEEYARIVSRLNGLEKEELEAEDEATDFGCSIDEHSFEQLKISEGHQHGKGSLKKIVKV</sequence>
<accession>A0A4Y7J9W4</accession>
<gene>
    <name evidence="2" type="ORF">C5167_004588</name>
</gene>
<keyword evidence="3" id="KW-1185">Reference proteome</keyword>
<name>A0A4Y7J9W4_PAPSO</name>
<evidence type="ECO:0000256" key="1">
    <source>
        <dbReference type="SAM" id="MobiDB-lite"/>
    </source>
</evidence>
<feature type="compositionally biased region" description="Basic and acidic residues" evidence="1">
    <location>
        <begin position="13"/>
        <end position="29"/>
    </location>
</feature>
<dbReference type="EMBL" id="CM010718">
    <property type="protein sequence ID" value="RZC57286.1"/>
    <property type="molecule type" value="Genomic_DNA"/>
</dbReference>
<reference evidence="2 3" key="1">
    <citation type="journal article" date="2018" name="Science">
        <title>The opium poppy genome and morphinan production.</title>
        <authorList>
            <person name="Guo L."/>
            <person name="Winzer T."/>
            <person name="Yang X."/>
            <person name="Li Y."/>
            <person name="Ning Z."/>
            <person name="He Z."/>
            <person name="Teodor R."/>
            <person name="Lu Y."/>
            <person name="Bowser T.A."/>
            <person name="Graham I.A."/>
            <person name="Ye K."/>
        </authorList>
    </citation>
    <scope>NUCLEOTIDE SEQUENCE [LARGE SCALE GENOMIC DNA]</scope>
    <source>
        <strain evidence="3">cv. HN1</strain>
        <tissue evidence="2">Leaves</tissue>
    </source>
</reference>
<evidence type="ECO:0000313" key="3">
    <source>
        <dbReference type="Proteomes" id="UP000316621"/>
    </source>
</evidence>
<organism evidence="2 3">
    <name type="scientific">Papaver somniferum</name>
    <name type="common">Opium poppy</name>
    <dbReference type="NCBI Taxonomy" id="3469"/>
    <lineage>
        <taxon>Eukaryota</taxon>
        <taxon>Viridiplantae</taxon>
        <taxon>Streptophyta</taxon>
        <taxon>Embryophyta</taxon>
        <taxon>Tracheophyta</taxon>
        <taxon>Spermatophyta</taxon>
        <taxon>Magnoliopsida</taxon>
        <taxon>Ranunculales</taxon>
        <taxon>Papaveraceae</taxon>
        <taxon>Papaveroideae</taxon>
        <taxon>Papaver</taxon>
    </lineage>
</organism>
<dbReference type="AlphaFoldDB" id="A0A4Y7J9W4"/>